<evidence type="ECO:0000259" key="1">
    <source>
        <dbReference type="Pfam" id="PF12991"/>
    </source>
</evidence>
<keyword evidence="4" id="KW-1185">Reference proteome</keyword>
<dbReference type="PANTHER" id="PTHR38467">
    <property type="match status" value="1"/>
</dbReference>
<accession>A0A4Q2UBR8</accession>
<reference evidence="3 4" key="1">
    <citation type="submission" date="2019-01" db="EMBL/GenBank/DDBJ databases">
        <title>Spirosoma flava sp. nov., a propanil-degrading bacterium isolated from herbicide-contaminated soil.</title>
        <authorList>
            <person name="Zhang L."/>
            <person name="Jiang J.-D."/>
        </authorList>
    </citation>
    <scope>NUCLEOTIDE SEQUENCE [LARGE SCALE GENOMIC DNA]</scope>
    <source>
        <strain evidence="3 4">TY50</strain>
    </source>
</reference>
<dbReference type="SUPFAM" id="SSF52540">
    <property type="entry name" value="P-loop containing nucleoside triphosphate hydrolases"/>
    <property type="match status" value="1"/>
</dbReference>
<dbReference type="InterPro" id="IPR053155">
    <property type="entry name" value="F-pilin_assembly_TraC"/>
</dbReference>
<name>A0A4Q2UBR8_9BACT</name>
<proteinExistence type="predicted"/>
<dbReference type="PANTHER" id="PTHR38467:SF1">
    <property type="entry name" value="CONJUGATIVE TRANSFER: ASSEMBLY"/>
    <property type="match status" value="1"/>
</dbReference>
<protein>
    <submittedName>
        <fullName evidence="3">TraG family conjugative transposon ATPase</fullName>
    </submittedName>
</protein>
<dbReference type="Gene3D" id="3.40.50.300">
    <property type="entry name" value="P-loop containing nucleotide triphosphate hydrolases"/>
    <property type="match status" value="1"/>
</dbReference>
<dbReference type="Pfam" id="PF19044">
    <property type="entry name" value="P-loop_TraG"/>
    <property type="match status" value="1"/>
</dbReference>
<gene>
    <name evidence="3" type="primary">traG</name>
    <name evidence="3" type="ORF">EQG79_29470</name>
</gene>
<evidence type="ECO:0000313" key="4">
    <source>
        <dbReference type="Proteomes" id="UP000290407"/>
    </source>
</evidence>
<dbReference type="InterPro" id="IPR043964">
    <property type="entry name" value="P-loop_TraG"/>
</dbReference>
<dbReference type="InterPro" id="IPR027417">
    <property type="entry name" value="P-loop_NTPase"/>
</dbReference>
<feature type="domain" description="TraG N-terminal Bacteroidetes" evidence="1">
    <location>
        <begin position="5"/>
        <end position="43"/>
    </location>
</feature>
<dbReference type="Proteomes" id="UP000290407">
    <property type="component" value="Unassembled WGS sequence"/>
</dbReference>
<dbReference type="NCBIfam" id="TIGR03783">
    <property type="entry name" value="Bac_Flav_CT_G"/>
    <property type="match status" value="1"/>
</dbReference>
<dbReference type="AlphaFoldDB" id="A0A4Q2UBR8"/>
<evidence type="ECO:0000259" key="2">
    <source>
        <dbReference type="Pfam" id="PF19044"/>
    </source>
</evidence>
<dbReference type="Pfam" id="PF12991">
    <property type="entry name" value="DUF3875"/>
    <property type="match status" value="1"/>
</dbReference>
<dbReference type="InterPro" id="IPR022509">
    <property type="entry name" value="Conjugation_ATPase_TraG"/>
</dbReference>
<sequence length="838" mass="96709">MNVRMKDVRSVFPIGSVENDCLISKHGDITVAFAVTLPEIFTLNVQFDERVEMGDYRELCEAWTKAIGVLPVHTIVHKQDWFVEEKYVPGGQVANFLDKASERHFNERPFLHHACYLFITKTHADRHNASALQTTLARGRLLPRELGDKRKIDEFLNAIEQFKAILESTRRITLQRLTNEELAGQDADRKAGTAARPGLLERYMSLALRDEVVTLADIEMGEELRVGGKYSKFYTISDVEDLPEQLGTNNRLENLSSENSNVSVGYAAPVSLMLNCNHLYNQYIFVEDRQQIFPQLEQRATQMRSLSNFSTNNEVNSRLIDQFLGYAAETGFSPVRVHYNVQIWTEEKSQLPVLRNMVSSAIAKMGVRPRENSLDAATLFWAGIPGNAADLPREDKFWSFVPQAVCFFNHETNYLDSQSTHGLKLVERLSGKPILVDLSDEPMQKGWVTNRNKFIIGPSGSGKSFFTNHALRSYHTQGSHTVVVDVGHSYQGLCALLGGRYITYSEESPISFNPFFIEGRHNPDVEKREALKVLLQTLWKRSDERQTMAEYTALSAAISGYYEHLAARPDVFPCFDSFYEFMQEEFRTYIAEHKLRDDYFHYDNFMYVLKPFYRGGEYAYLLNSRDNLDLLHERFIVFELDNIKDHPILYPVVTIIIMDTFISKMRKLGGVRKIILIEEAWKAIMKDGMAEYIKYLYKTVRKFFGEAWIVTQEVDDIIGSPIVKESIINNADTKILLDQRKYQNKFRQVMDLLALTVKEKDLCLSLNRDNDPRRKYKEVFISWGGQMAKVYGVEVSLEEYLAFTTEYREKLRLQQKVYENGGSYDVALREYADEIRYN</sequence>
<evidence type="ECO:0000313" key="3">
    <source>
        <dbReference type="EMBL" id="RYC66503.1"/>
    </source>
</evidence>
<organism evidence="3 4">
    <name type="scientific">Spirosoma sordidisoli</name>
    <dbReference type="NCBI Taxonomy" id="2502893"/>
    <lineage>
        <taxon>Bacteria</taxon>
        <taxon>Pseudomonadati</taxon>
        <taxon>Bacteroidota</taxon>
        <taxon>Cytophagia</taxon>
        <taxon>Cytophagales</taxon>
        <taxon>Cytophagaceae</taxon>
        <taxon>Spirosoma</taxon>
    </lineage>
</organism>
<dbReference type="EMBL" id="SBLB01000014">
    <property type="protein sequence ID" value="RYC66503.1"/>
    <property type="molecule type" value="Genomic_DNA"/>
</dbReference>
<dbReference type="InterPro" id="IPR024451">
    <property type="entry name" value="TraG_N_Bacteroidetes"/>
</dbReference>
<dbReference type="Gene3D" id="1.10.8.730">
    <property type="match status" value="1"/>
</dbReference>
<dbReference type="RefSeq" id="WP_129606661.1">
    <property type="nucleotide sequence ID" value="NZ_SBLB01000014.1"/>
</dbReference>
<feature type="domain" description="TraG P-loop" evidence="2">
    <location>
        <begin position="422"/>
        <end position="834"/>
    </location>
</feature>
<comment type="caution">
    <text evidence="3">The sequence shown here is derived from an EMBL/GenBank/DDBJ whole genome shotgun (WGS) entry which is preliminary data.</text>
</comment>